<feature type="transmembrane region" description="Helical" evidence="1">
    <location>
        <begin position="14"/>
        <end position="36"/>
    </location>
</feature>
<name>A0A0M2V6P6_9GAMM</name>
<proteinExistence type="predicted"/>
<feature type="transmembrane region" description="Helical" evidence="1">
    <location>
        <begin position="75"/>
        <end position="95"/>
    </location>
</feature>
<reference evidence="2 3" key="1">
    <citation type="submission" date="2015-03" db="EMBL/GenBank/DDBJ databases">
        <title>Draft genome sequences of two protease-producing strains of Arsukibacterium isolated from two cold and alkaline environments.</title>
        <authorList>
            <person name="Lylloff J.E."/>
            <person name="Skov L.B."/>
            <person name="Jepsen M."/>
            <person name="Hallin P.F."/>
            <person name="Sorensen S.J."/>
            <person name="Stougaard P."/>
            <person name="Glaring M.A."/>
        </authorList>
    </citation>
    <scope>NUCLEOTIDE SEQUENCE [LARGE SCALE GENOMIC DNA]</scope>
    <source>
        <strain evidence="2 3">GCM72</strain>
    </source>
</reference>
<dbReference type="RefSeq" id="WP_046558215.1">
    <property type="nucleotide sequence ID" value="NZ_LAHO01000013.1"/>
</dbReference>
<keyword evidence="1" id="KW-1133">Transmembrane helix</keyword>
<dbReference type="Proteomes" id="UP000034228">
    <property type="component" value="Unassembled WGS sequence"/>
</dbReference>
<evidence type="ECO:0000256" key="1">
    <source>
        <dbReference type="SAM" id="Phobius"/>
    </source>
</evidence>
<accession>A0A0M2V6P6</accession>
<comment type="caution">
    <text evidence="2">The sequence shown here is derived from an EMBL/GenBank/DDBJ whole genome shotgun (WGS) entry which is preliminary data.</text>
</comment>
<dbReference type="STRING" id="336831.WG68_13400"/>
<feature type="transmembrane region" description="Helical" evidence="1">
    <location>
        <begin position="42"/>
        <end position="63"/>
    </location>
</feature>
<sequence length="99" mass="11032">MSRATGFTKGLRRFLADLSFEVFLYAGLISAAVAWWQTGLVYVAIACFVVVTAVLGFISYRLIDAQQSNNKPRSWWPLFGVIAVIAIGSLSAYLWQYFA</sequence>
<dbReference type="EMBL" id="LAHO01000013">
    <property type="protein sequence ID" value="KKO44828.1"/>
    <property type="molecule type" value="Genomic_DNA"/>
</dbReference>
<keyword evidence="1" id="KW-0812">Transmembrane</keyword>
<organism evidence="2 3">
    <name type="scientific">Arsukibacterium ikkense</name>
    <dbReference type="NCBI Taxonomy" id="336831"/>
    <lineage>
        <taxon>Bacteria</taxon>
        <taxon>Pseudomonadati</taxon>
        <taxon>Pseudomonadota</taxon>
        <taxon>Gammaproteobacteria</taxon>
        <taxon>Chromatiales</taxon>
        <taxon>Chromatiaceae</taxon>
        <taxon>Arsukibacterium</taxon>
    </lineage>
</organism>
<keyword evidence="1" id="KW-0472">Membrane</keyword>
<keyword evidence="3" id="KW-1185">Reference proteome</keyword>
<evidence type="ECO:0000313" key="3">
    <source>
        <dbReference type="Proteomes" id="UP000034228"/>
    </source>
</evidence>
<dbReference type="AlphaFoldDB" id="A0A0M2V6P6"/>
<gene>
    <name evidence="2" type="ORF">WG68_13400</name>
</gene>
<protein>
    <submittedName>
        <fullName evidence="2">Uncharacterized protein</fullName>
    </submittedName>
</protein>
<evidence type="ECO:0000313" key="2">
    <source>
        <dbReference type="EMBL" id="KKO44828.1"/>
    </source>
</evidence>